<dbReference type="OrthoDB" id="2414723at2759"/>
<reference evidence="2 3" key="1">
    <citation type="journal article" date="2013" name="Genome Biol.">
        <title>Genome of Acanthamoeba castellanii highlights extensive lateral gene transfer and early evolution of tyrosine kinase signaling.</title>
        <authorList>
            <person name="Clarke M."/>
            <person name="Lohan A.J."/>
            <person name="Liu B."/>
            <person name="Lagkouvardos I."/>
            <person name="Roy S."/>
            <person name="Zafar N."/>
            <person name="Bertelli C."/>
            <person name="Schilde C."/>
            <person name="Kianianmomeni A."/>
            <person name="Burglin T.R."/>
            <person name="Frech C."/>
            <person name="Turcotte B."/>
            <person name="Kopec K.O."/>
            <person name="Synnott J.M."/>
            <person name="Choo C."/>
            <person name="Paponov I."/>
            <person name="Finkler A."/>
            <person name="Soon Heng Tan C."/>
            <person name="Hutchins A.P."/>
            <person name="Weinmeier T."/>
            <person name="Rattei T."/>
            <person name="Chu J.S."/>
            <person name="Gimenez G."/>
            <person name="Irimia M."/>
            <person name="Rigden D.J."/>
            <person name="Fitzpatrick D.A."/>
            <person name="Lorenzo-Morales J."/>
            <person name="Bateman A."/>
            <person name="Chiu C.H."/>
            <person name="Tang P."/>
            <person name="Hegemann P."/>
            <person name="Fromm H."/>
            <person name="Raoult D."/>
            <person name="Greub G."/>
            <person name="Miranda-Saavedra D."/>
            <person name="Chen N."/>
            <person name="Nash P."/>
            <person name="Ginger M.L."/>
            <person name="Horn M."/>
            <person name="Schaap P."/>
            <person name="Caler L."/>
            <person name="Loftus B."/>
        </authorList>
    </citation>
    <scope>NUCLEOTIDE SEQUENCE [LARGE SCALE GENOMIC DNA]</scope>
    <source>
        <strain evidence="2 3">Neff</strain>
    </source>
</reference>
<keyword evidence="3" id="KW-1185">Reference proteome</keyword>
<dbReference type="GO" id="GO:0051260">
    <property type="term" value="P:protein homooligomerization"/>
    <property type="evidence" value="ECO:0007669"/>
    <property type="project" value="InterPro"/>
</dbReference>
<dbReference type="GO" id="GO:0034220">
    <property type="term" value="P:monoatomic ion transmembrane transport"/>
    <property type="evidence" value="ECO:0007669"/>
    <property type="project" value="UniProtKB-KW"/>
</dbReference>
<keyword evidence="2" id="KW-0813">Transport</keyword>
<evidence type="ECO:0000259" key="1">
    <source>
        <dbReference type="Pfam" id="PF02214"/>
    </source>
</evidence>
<dbReference type="VEuPathDB" id="AmoebaDB:ACA1_056900"/>
<proteinExistence type="predicted"/>
<accession>M0QSN4</accession>
<evidence type="ECO:0000313" key="2">
    <source>
        <dbReference type="EMBL" id="ELR17059.1"/>
    </source>
</evidence>
<dbReference type="InterPro" id="IPR003131">
    <property type="entry name" value="T1-type_BTB"/>
</dbReference>
<dbReference type="InterPro" id="IPR011333">
    <property type="entry name" value="SKP1/BTB/POZ_sf"/>
</dbReference>
<evidence type="ECO:0000313" key="3">
    <source>
        <dbReference type="Proteomes" id="UP000011083"/>
    </source>
</evidence>
<sequence>MTRAMLGDLFEHLSVTKQPHGWFFIDRDGKLFCYVLQFLCDGDIRDMIAGMKVTDIMGLKREAFFFDLGSLKEQISEVESAIV</sequence>
<dbReference type="KEGG" id="acan:ACA1_056900"/>
<feature type="domain" description="Potassium channel tetramerisation-type BTB" evidence="1">
    <location>
        <begin position="3"/>
        <end position="71"/>
    </location>
</feature>
<name>M0QSN4_ACACF</name>
<dbReference type="Gene3D" id="3.30.710.10">
    <property type="entry name" value="Potassium Channel Kv1.1, Chain A"/>
    <property type="match status" value="1"/>
</dbReference>
<dbReference type="Proteomes" id="UP000011083">
    <property type="component" value="Unassembled WGS sequence"/>
</dbReference>
<dbReference type="SUPFAM" id="SSF54695">
    <property type="entry name" value="POZ domain"/>
    <property type="match status" value="1"/>
</dbReference>
<dbReference type="RefSeq" id="XP_004339072.1">
    <property type="nucleotide sequence ID" value="XM_004339024.1"/>
</dbReference>
<keyword evidence="2" id="KW-0407">Ion channel</keyword>
<gene>
    <name evidence="2" type="ORF">ACA1_056900</name>
</gene>
<dbReference type="AlphaFoldDB" id="M0QSN4"/>
<dbReference type="GeneID" id="14918157"/>
<protein>
    <submittedName>
        <fullName evidence="2">K+ channel tetramerisation subfamily protein</fullName>
    </submittedName>
</protein>
<organism evidence="2 3">
    <name type="scientific">Acanthamoeba castellanii (strain ATCC 30010 / Neff)</name>
    <dbReference type="NCBI Taxonomy" id="1257118"/>
    <lineage>
        <taxon>Eukaryota</taxon>
        <taxon>Amoebozoa</taxon>
        <taxon>Discosea</taxon>
        <taxon>Longamoebia</taxon>
        <taxon>Centramoebida</taxon>
        <taxon>Acanthamoebidae</taxon>
        <taxon>Acanthamoeba</taxon>
    </lineage>
</organism>
<dbReference type="EMBL" id="KB007974">
    <property type="protein sequence ID" value="ELR17059.1"/>
    <property type="molecule type" value="Genomic_DNA"/>
</dbReference>
<keyword evidence="2" id="KW-0406">Ion transport</keyword>
<dbReference type="Pfam" id="PF02214">
    <property type="entry name" value="BTB_2"/>
    <property type="match status" value="1"/>
</dbReference>